<evidence type="ECO:0000313" key="4">
    <source>
        <dbReference type="Proteomes" id="UP000293331"/>
    </source>
</evidence>
<comment type="caution">
    <text evidence="3">The sequence shown here is derived from an EMBL/GenBank/DDBJ whole genome shotgun (WGS) entry which is preliminary data.</text>
</comment>
<dbReference type="Pfam" id="PF01344">
    <property type="entry name" value="Kelch_1"/>
    <property type="match status" value="1"/>
</dbReference>
<dbReference type="InterPro" id="IPR015915">
    <property type="entry name" value="Kelch-typ_b-propeller"/>
</dbReference>
<sequence length="337" mass="37515">MIFKKAGILLIVALTLFSCKKDKPFVPNYENGLPGYWTQLGDFEGVGRVRSFGFTIGNKGYILGGNAAGGFNSQLINDFWEYDPATDKWTQKADYPGQGGEYIRGFSINNKGYVGTGYGQRLATPDDNVPQNNDFWEYNPANDKWTRKADFAGGERENVIAFEINGKGYMGLGTDNDYSADFKDMWRYDAAADKWTRVADYPGTGSFGVAAFAVNGKGYAGIGGAYPDVAEKDFWQYDPDADKWTKIADFPGKPRAFTGQFAIGTDGYVGFGSTLTETAGDWFKYDTMRNKWLKITNFEGPIRYDMVSFAIDGVGYIGTGNPNLLKDFWKYTPRKTE</sequence>
<evidence type="ECO:0000256" key="2">
    <source>
        <dbReference type="ARBA" id="ARBA00022737"/>
    </source>
</evidence>
<gene>
    <name evidence="3" type="ORF">EWM62_05965</name>
</gene>
<organism evidence="3 4">
    <name type="scientific">Mucilaginibacter terrigena</name>
    <dbReference type="NCBI Taxonomy" id="2492395"/>
    <lineage>
        <taxon>Bacteria</taxon>
        <taxon>Pseudomonadati</taxon>
        <taxon>Bacteroidota</taxon>
        <taxon>Sphingobacteriia</taxon>
        <taxon>Sphingobacteriales</taxon>
        <taxon>Sphingobacteriaceae</taxon>
        <taxon>Mucilaginibacter</taxon>
    </lineage>
</organism>
<keyword evidence="2" id="KW-0677">Repeat</keyword>
<dbReference type="PANTHER" id="PTHR45632">
    <property type="entry name" value="LD33804P"/>
    <property type="match status" value="1"/>
</dbReference>
<keyword evidence="1" id="KW-0880">Kelch repeat</keyword>
<dbReference type="Proteomes" id="UP000293331">
    <property type="component" value="Unassembled WGS sequence"/>
</dbReference>
<dbReference type="EMBL" id="SEWG01000002">
    <property type="protein sequence ID" value="RYU91483.1"/>
    <property type="molecule type" value="Genomic_DNA"/>
</dbReference>
<dbReference type="InterPro" id="IPR006652">
    <property type="entry name" value="Kelch_1"/>
</dbReference>
<dbReference type="Gene3D" id="2.120.10.80">
    <property type="entry name" value="Kelch-type beta propeller"/>
    <property type="match status" value="2"/>
</dbReference>
<protein>
    <submittedName>
        <fullName evidence="3">Galactose oxidase</fullName>
    </submittedName>
</protein>
<name>A0A4Q5LQ08_9SPHI</name>
<evidence type="ECO:0000313" key="3">
    <source>
        <dbReference type="EMBL" id="RYU91483.1"/>
    </source>
</evidence>
<reference evidence="3 4" key="1">
    <citation type="submission" date="2019-02" db="EMBL/GenBank/DDBJ databases">
        <title>Bacterial novel species Mucilaginibacter sp. 17JY9-4 isolated from soil.</title>
        <authorList>
            <person name="Jung H.-Y."/>
        </authorList>
    </citation>
    <scope>NUCLEOTIDE SEQUENCE [LARGE SCALE GENOMIC DNA]</scope>
    <source>
        <strain evidence="3 4">17JY9-4</strain>
    </source>
</reference>
<evidence type="ECO:0000256" key="1">
    <source>
        <dbReference type="ARBA" id="ARBA00022441"/>
    </source>
</evidence>
<keyword evidence="4" id="KW-1185">Reference proteome</keyword>
<dbReference type="RefSeq" id="WP_129875741.1">
    <property type="nucleotide sequence ID" value="NZ_SEWG01000002.1"/>
</dbReference>
<accession>A0A4Q5LQ08</accession>
<dbReference type="PROSITE" id="PS51257">
    <property type="entry name" value="PROKAR_LIPOPROTEIN"/>
    <property type="match status" value="1"/>
</dbReference>
<dbReference type="PANTHER" id="PTHR45632:SF3">
    <property type="entry name" value="KELCH-LIKE PROTEIN 32"/>
    <property type="match status" value="1"/>
</dbReference>
<dbReference type="SUPFAM" id="SSF117281">
    <property type="entry name" value="Kelch motif"/>
    <property type="match status" value="1"/>
</dbReference>
<dbReference type="AlphaFoldDB" id="A0A4Q5LQ08"/>
<dbReference type="OrthoDB" id="103335at2"/>
<proteinExistence type="predicted"/>